<evidence type="ECO:0008006" key="6">
    <source>
        <dbReference type="Google" id="ProtNLM"/>
    </source>
</evidence>
<feature type="coiled-coil region" evidence="1">
    <location>
        <begin position="150"/>
        <end position="222"/>
    </location>
</feature>
<dbReference type="RefSeq" id="WP_377177956.1">
    <property type="nucleotide sequence ID" value="NZ_JBHUJB010000035.1"/>
</dbReference>
<protein>
    <recommendedName>
        <fullName evidence="6">DUF4175 domain-containing protein</fullName>
    </recommendedName>
</protein>
<feature type="region of interest" description="Disordered" evidence="2">
    <location>
        <begin position="272"/>
        <end position="350"/>
    </location>
</feature>
<name>A0ABW4ZAA1_9BACT</name>
<feature type="compositionally biased region" description="Basic and acidic residues" evidence="2">
    <location>
        <begin position="272"/>
        <end position="282"/>
    </location>
</feature>
<evidence type="ECO:0000256" key="2">
    <source>
        <dbReference type="SAM" id="MobiDB-lite"/>
    </source>
</evidence>
<feature type="transmembrane region" description="Helical" evidence="3">
    <location>
        <begin position="24"/>
        <end position="46"/>
    </location>
</feature>
<accession>A0ABW4ZAA1</accession>
<keyword evidence="5" id="KW-1185">Reference proteome</keyword>
<comment type="caution">
    <text evidence="4">The sequence shown here is derived from an EMBL/GenBank/DDBJ whole genome shotgun (WGS) entry which is preliminary data.</text>
</comment>
<organism evidence="4 5">
    <name type="scientific">Rubritalea tangerina</name>
    <dbReference type="NCBI Taxonomy" id="430798"/>
    <lineage>
        <taxon>Bacteria</taxon>
        <taxon>Pseudomonadati</taxon>
        <taxon>Verrucomicrobiota</taxon>
        <taxon>Verrucomicrobiia</taxon>
        <taxon>Verrucomicrobiales</taxon>
        <taxon>Rubritaleaceae</taxon>
        <taxon>Rubritalea</taxon>
    </lineage>
</organism>
<dbReference type="Proteomes" id="UP001597389">
    <property type="component" value="Unassembled WGS sequence"/>
</dbReference>
<keyword evidence="1" id="KW-0175">Coiled coil</keyword>
<evidence type="ECO:0000256" key="1">
    <source>
        <dbReference type="SAM" id="Coils"/>
    </source>
</evidence>
<feature type="transmembrane region" description="Helical" evidence="3">
    <location>
        <begin position="98"/>
        <end position="117"/>
    </location>
</feature>
<gene>
    <name evidence="4" type="ORF">ACFSW8_08435</name>
</gene>
<feature type="compositionally biased region" description="Gly residues" evidence="2">
    <location>
        <begin position="289"/>
        <end position="313"/>
    </location>
</feature>
<dbReference type="EMBL" id="JBHUJB010000035">
    <property type="protein sequence ID" value="MFD2158921.1"/>
    <property type="molecule type" value="Genomic_DNA"/>
</dbReference>
<sequence length="401" mass="44057">MLIFSMVLAVVIIRIRYVNGVFDWFFIGGVAAVGMVFTIGGCWWIVRGKFETEDQALVRLESSLGMHNGLSAARAGVASWPACGKKVDIQLGWRWSRLLLPIIGGFCLFSSAAFIPIGQQQDGGYVAAPPKGYTDLVESVEELELDEVVDEEYIEEMKEKVEQLREANSEDWYSHSSLEAIDSLRSAHQNSAAELEQDLRKSERALQELKQAEGKMTQERQKNLLDEFDKALEGMEGGAMKPNKELLEQLKGIDPDKLGDIPKEKLDAMRQKMREHAERLKQQQEAQGEGIGEGPGEMGEGGPGEFGNGGIERGPGHPPGVLGDPNDPLEAGGFEGIDPKNPDGSLPGDLLETRVTEHEVDMRETAPQAGGAVGTEGRGGERVWQNELLPNEQKALKQFFK</sequence>
<evidence type="ECO:0000313" key="4">
    <source>
        <dbReference type="EMBL" id="MFD2158921.1"/>
    </source>
</evidence>
<proteinExistence type="predicted"/>
<keyword evidence="3" id="KW-0812">Transmembrane</keyword>
<reference evidence="5" key="1">
    <citation type="journal article" date="2019" name="Int. J. Syst. Evol. Microbiol.">
        <title>The Global Catalogue of Microorganisms (GCM) 10K type strain sequencing project: providing services to taxonomists for standard genome sequencing and annotation.</title>
        <authorList>
            <consortium name="The Broad Institute Genomics Platform"/>
            <consortium name="The Broad Institute Genome Sequencing Center for Infectious Disease"/>
            <person name="Wu L."/>
            <person name="Ma J."/>
        </authorList>
    </citation>
    <scope>NUCLEOTIDE SEQUENCE [LARGE SCALE GENOMIC DNA]</scope>
    <source>
        <strain evidence="5">CCUG 57942</strain>
    </source>
</reference>
<keyword evidence="3" id="KW-1133">Transmembrane helix</keyword>
<evidence type="ECO:0000313" key="5">
    <source>
        <dbReference type="Proteomes" id="UP001597389"/>
    </source>
</evidence>
<evidence type="ECO:0000256" key="3">
    <source>
        <dbReference type="SAM" id="Phobius"/>
    </source>
</evidence>
<keyword evidence="3" id="KW-0472">Membrane</keyword>